<evidence type="ECO:0000259" key="7">
    <source>
        <dbReference type="PROSITE" id="PS01031"/>
    </source>
</evidence>
<protein>
    <submittedName>
        <fullName evidence="8">SHSP domain-containing protein</fullName>
    </submittedName>
</protein>
<evidence type="ECO:0000256" key="2">
    <source>
        <dbReference type="ARBA" id="ARBA00023002"/>
    </source>
</evidence>
<dbReference type="AlphaFoldDB" id="A0ABD1PH07"/>
<dbReference type="InterPro" id="IPR050642">
    <property type="entry name" value="PDH_E1_Alpha_Subunit"/>
</dbReference>
<comment type="caution">
    <text evidence="8">The sequence shown here is derived from an EMBL/GenBank/DDBJ whole genome shotgun (WGS) entry which is preliminary data.</text>
</comment>
<comment type="similarity">
    <text evidence="4 5">Belongs to the small heat shock protein (HSP20) family.</text>
</comment>
<dbReference type="InterPro" id="IPR002068">
    <property type="entry name" value="A-crystallin/Hsp20_dom"/>
</dbReference>
<gene>
    <name evidence="8" type="ORF">Fot_54181</name>
</gene>
<feature type="domain" description="SHSP" evidence="7">
    <location>
        <begin position="119"/>
        <end position="224"/>
    </location>
</feature>
<dbReference type="GO" id="GO:0016491">
    <property type="term" value="F:oxidoreductase activity"/>
    <property type="evidence" value="ECO:0007669"/>
    <property type="project" value="UniProtKB-KW"/>
</dbReference>
<dbReference type="PANTHER" id="PTHR11516">
    <property type="entry name" value="PYRUVATE DEHYDROGENASE E1 COMPONENT, ALPHA SUBUNIT BACTERIAL AND ORGANELLAR"/>
    <property type="match status" value="1"/>
</dbReference>
<dbReference type="InterPro" id="IPR001017">
    <property type="entry name" value="DH_E1"/>
</dbReference>
<evidence type="ECO:0000256" key="6">
    <source>
        <dbReference type="SAM" id="MobiDB-lite"/>
    </source>
</evidence>
<evidence type="ECO:0000256" key="1">
    <source>
        <dbReference type="ARBA" id="ARBA00001964"/>
    </source>
</evidence>
<comment type="cofactor">
    <cofactor evidence="1">
        <name>thiamine diphosphate</name>
        <dbReference type="ChEBI" id="CHEBI:58937"/>
    </cofactor>
</comment>
<dbReference type="Proteomes" id="UP001604277">
    <property type="component" value="Unassembled WGS sequence"/>
</dbReference>
<dbReference type="PROSITE" id="PS01031">
    <property type="entry name" value="SHSP"/>
    <property type="match status" value="1"/>
</dbReference>
<dbReference type="Gene3D" id="3.40.50.970">
    <property type="match status" value="1"/>
</dbReference>
<sequence>MPFCGRNLRRGSLTIVAWINQLEWRQIAVGFLELLSVGTVFAAETMMIEILEMDTYTYHGHSMSDPGSTYRTRDEISSVRQEHDPVERIRKLVLSHDLATEKEMKGEGGNAESKSSPNIIFEELKPASCWTQDFDCHCLLIDLPEFKKEQIRLQADHNSSHVTISGERQEKENKYIRFEQSFKVPENSNVEETSAKFEDEILYVIIPKKTRAPIEGHEITQSSSDDDDDTQNYESYESSRDEDLDKDNDEDNCYNYENDGALEEEFHDTKTENQSNKGKPLEELKKKLKMNRKTIITAVLAFALGVFVSQKLQSNGHTEL</sequence>
<name>A0ABD1PH07_9LAMI</name>
<dbReference type="InterPro" id="IPR029061">
    <property type="entry name" value="THDP-binding"/>
</dbReference>
<dbReference type="SUPFAM" id="SSF52518">
    <property type="entry name" value="Thiamin diphosphate-binding fold (THDP-binding)"/>
    <property type="match status" value="1"/>
</dbReference>
<dbReference type="Pfam" id="PF00011">
    <property type="entry name" value="HSP20"/>
    <property type="match status" value="1"/>
</dbReference>
<keyword evidence="9" id="KW-1185">Reference proteome</keyword>
<dbReference type="InterPro" id="IPR008978">
    <property type="entry name" value="HSP20-like_chaperone"/>
</dbReference>
<evidence type="ECO:0000256" key="5">
    <source>
        <dbReference type="RuleBase" id="RU003616"/>
    </source>
</evidence>
<dbReference type="SUPFAM" id="SSF49764">
    <property type="entry name" value="HSP20-like chaperones"/>
    <property type="match status" value="1"/>
</dbReference>
<feature type="region of interest" description="Disordered" evidence="6">
    <location>
        <begin position="214"/>
        <end position="278"/>
    </location>
</feature>
<proteinExistence type="inferred from homology"/>
<evidence type="ECO:0000256" key="3">
    <source>
        <dbReference type="ARBA" id="ARBA00023052"/>
    </source>
</evidence>
<dbReference type="Gene3D" id="2.60.40.790">
    <property type="match status" value="1"/>
</dbReference>
<dbReference type="Pfam" id="PF00676">
    <property type="entry name" value="E1_dh"/>
    <property type="match status" value="1"/>
</dbReference>
<accession>A0ABD1PH07</accession>
<dbReference type="CDD" id="cd00298">
    <property type="entry name" value="ACD_sHsps_p23-like"/>
    <property type="match status" value="1"/>
</dbReference>
<dbReference type="PANTHER" id="PTHR11516:SF60">
    <property type="entry name" value="PYRUVATE DEHYDROGENASE E1 COMPONENT SUBUNIT ALPHA"/>
    <property type="match status" value="1"/>
</dbReference>
<organism evidence="8 9">
    <name type="scientific">Forsythia ovata</name>
    <dbReference type="NCBI Taxonomy" id="205694"/>
    <lineage>
        <taxon>Eukaryota</taxon>
        <taxon>Viridiplantae</taxon>
        <taxon>Streptophyta</taxon>
        <taxon>Embryophyta</taxon>
        <taxon>Tracheophyta</taxon>
        <taxon>Spermatophyta</taxon>
        <taxon>Magnoliopsida</taxon>
        <taxon>eudicotyledons</taxon>
        <taxon>Gunneridae</taxon>
        <taxon>Pentapetalae</taxon>
        <taxon>asterids</taxon>
        <taxon>lamiids</taxon>
        <taxon>Lamiales</taxon>
        <taxon>Oleaceae</taxon>
        <taxon>Forsythieae</taxon>
        <taxon>Forsythia</taxon>
    </lineage>
</organism>
<keyword evidence="3" id="KW-0786">Thiamine pyrophosphate</keyword>
<evidence type="ECO:0000256" key="4">
    <source>
        <dbReference type="PROSITE-ProRule" id="PRU00285"/>
    </source>
</evidence>
<evidence type="ECO:0000313" key="8">
    <source>
        <dbReference type="EMBL" id="KAL2462944.1"/>
    </source>
</evidence>
<reference evidence="9" key="1">
    <citation type="submission" date="2024-07" db="EMBL/GenBank/DDBJ databases">
        <title>Two chromosome-level genome assemblies of Korean endemic species Abeliophyllum distichum and Forsythia ovata (Oleaceae).</title>
        <authorList>
            <person name="Jang H."/>
        </authorList>
    </citation>
    <scope>NUCLEOTIDE SEQUENCE [LARGE SCALE GENOMIC DNA]</scope>
</reference>
<evidence type="ECO:0000313" key="9">
    <source>
        <dbReference type="Proteomes" id="UP001604277"/>
    </source>
</evidence>
<dbReference type="EMBL" id="JBFOLJ010000020">
    <property type="protein sequence ID" value="KAL2462944.1"/>
    <property type="molecule type" value="Genomic_DNA"/>
</dbReference>
<keyword evidence="2" id="KW-0560">Oxidoreductase</keyword>